<dbReference type="InterPro" id="IPR013217">
    <property type="entry name" value="Methyltransf_12"/>
</dbReference>
<dbReference type="GO" id="GO:0006633">
    <property type="term" value="P:fatty acid biosynthetic process"/>
    <property type="evidence" value="ECO:0007669"/>
    <property type="project" value="InterPro"/>
</dbReference>
<feature type="compositionally biased region" description="Pro residues" evidence="11">
    <location>
        <begin position="3949"/>
        <end position="3963"/>
    </location>
</feature>
<evidence type="ECO:0000256" key="4">
    <source>
        <dbReference type="ARBA" id="ARBA00022603"/>
    </source>
</evidence>
<keyword evidence="3" id="KW-0436">Ligase</keyword>
<evidence type="ECO:0000256" key="9">
    <source>
        <dbReference type="ARBA" id="ARBA00029443"/>
    </source>
</evidence>
<dbReference type="RefSeq" id="XP_062659912.1">
    <property type="nucleotide sequence ID" value="XM_062807506.1"/>
</dbReference>
<feature type="active site" description="Proton acceptor; for dehydratase activity" evidence="10">
    <location>
        <position position="989"/>
    </location>
</feature>
<dbReference type="InterPro" id="IPR009081">
    <property type="entry name" value="PP-bd_ACP"/>
</dbReference>
<dbReference type="Pfam" id="PF07993">
    <property type="entry name" value="NAD_binding_4"/>
    <property type="match status" value="1"/>
</dbReference>
<dbReference type="Pfam" id="PF00698">
    <property type="entry name" value="Acyl_transf_1"/>
    <property type="match status" value="1"/>
</dbReference>
<proteinExistence type="inferred from homology"/>
<evidence type="ECO:0000256" key="2">
    <source>
        <dbReference type="ARBA" id="ARBA00022553"/>
    </source>
</evidence>
<feature type="domain" description="Carrier" evidence="12">
    <location>
        <begin position="2496"/>
        <end position="2573"/>
    </location>
</feature>
<keyword evidence="7" id="KW-0560">Oxidoreductase</keyword>
<dbReference type="InterPro" id="IPR000873">
    <property type="entry name" value="AMP-dep_synth/lig_dom"/>
</dbReference>
<dbReference type="Gene3D" id="1.10.1200.10">
    <property type="entry name" value="ACP-like"/>
    <property type="match status" value="2"/>
</dbReference>
<dbReference type="Gene3D" id="3.40.50.12780">
    <property type="entry name" value="N-terminal domain of ligase-like"/>
    <property type="match status" value="1"/>
</dbReference>
<dbReference type="Gene3D" id="3.30.70.3290">
    <property type="match status" value="1"/>
</dbReference>
<feature type="compositionally biased region" description="Basic and acidic residues" evidence="11">
    <location>
        <begin position="2652"/>
        <end position="2666"/>
    </location>
</feature>
<dbReference type="SUPFAM" id="SSF56801">
    <property type="entry name" value="Acetyl-CoA synthetase-like"/>
    <property type="match status" value="1"/>
</dbReference>
<dbReference type="InterPro" id="IPR023213">
    <property type="entry name" value="CAT-like_dom_sf"/>
</dbReference>
<evidence type="ECO:0000313" key="15">
    <source>
        <dbReference type="EMBL" id="KAK3296398.1"/>
    </source>
</evidence>
<dbReference type="GO" id="GO:0009403">
    <property type="term" value="P:toxin biosynthetic process"/>
    <property type="evidence" value="ECO:0007669"/>
    <property type="project" value="UniProtKB-ARBA"/>
</dbReference>
<dbReference type="InterPro" id="IPR016035">
    <property type="entry name" value="Acyl_Trfase/lysoPLipase"/>
</dbReference>
<dbReference type="Pfam" id="PF21089">
    <property type="entry name" value="PKS_DH_N"/>
    <property type="match status" value="1"/>
</dbReference>
<dbReference type="InterPro" id="IPR020807">
    <property type="entry name" value="PKS_DH"/>
</dbReference>
<feature type="region of interest" description="C-terminal hotdog fold" evidence="10">
    <location>
        <begin position="1122"/>
        <end position="1285"/>
    </location>
</feature>
<dbReference type="InterPro" id="IPR032821">
    <property type="entry name" value="PKS_assoc"/>
</dbReference>
<keyword evidence="2" id="KW-0597">Phosphoprotein</keyword>
<gene>
    <name evidence="15" type="ORF">B0H64DRAFT_461504</name>
</gene>
<dbReference type="CDD" id="cd02440">
    <property type="entry name" value="AdoMet_MTases"/>
    <property type="match status" value="1"/>
</dbReference>
<dbReference type="Pfam" id="PF02801">
    <property type="entry name" value="Ketoacyl-synt_C"/>
    <property type="match status" value="1"/>
</dbReference>
<dbReference type="InterPro" id="IPR036291">
    <property type="entry name" value="NAD(P)-bd_dom_sf"/>
</dbReference>
<keyword evidence="16" id="KW-1185">Reference proteome</keyword>
<dbReference type="GO" id="GO:0004315">
    <property type="term" value="F:3-oxoacyl-[acyl-carrier-protein] synthase activity"/>
    <property type="evidence" value="ECO:0007669"/>
    <property type="project" value="InterPro"/>
</dbReference>
<feature type="compositionally biased region" description="Low complexity" evidence="11">
    <location>
        <begin position="2592"/>
        <end position="2607"/>
    </location>
</feature>
<dbReference type="InterPro" id="IPR049551">
    <property type="entry name" value="PKS_DH_C"/>
</dbReference>
<dbReference type="GO" id="GO:0016874">
    <property type="term" value="F:ligase activity"/>
    <property type="evidence" value="ECO:0007669"/>
    <property type="project" value="UniProtKB-KW"/>
</dbReference>
<dbReference type="NCBIfam" id="TIGR01733">
    <property type="entry name" value="AA-adenyl-dom"/>
    <property type="match status" value="1"/>
</dbReference>
<evidence type="ECO:0000256" key="11">
    <source>
        <dbReference type="SAM" id="MobiDB-lite"/>
    </source>
</evidence>
<dbReference type="InterPro" id="IPR001242">
    <property type="entry name" value="Condensation_dom"/>
</dbReference>
<dbReference type="InterPro" id="IPR014043">
    <property type="entry name" value="Acyl_transferase_dom"/>
</dbReference>
<dbReference type="SMART" id="SM00827">
    <property type="entry name" value="PKS_AT"/>
    <property type="match status" value="1"/>
</dbReference>
<dbReference type="GO" id="GO:0004312">
    <property type="term" value="F:fatty acid synthase activity"/>
    <property type="evidence" value="ECO:0007669"/>
    <property type="project" value="TreeGrafter"/>
</dbReference>
<dbReference type="InterPro" id="IPR006162">
    <property type="entry name" value="Ppantetheine_attach_site"/>
</dbReference>
<dbReference type="Gene3D" id="3.30.559.30">
    <property type="entry name" value="Nonribosomal peptide synthetase, condensation domain"/>
    <property type="match status" value="1"/>
</dbReference>
<evidence type="ECO:0000256" key="6">
    <source>
        <dbReference type="ARBA" id="ARBA00022737"/>
    </source>
</evidence>
<evidence type="ECO:0000256" key="8">
    <source>
        <dbReference type="ARBA" id="ARBA00023268"/>
    </source>
</evidence>
<feature type="domain" description="Carrier" evidence="12">
    <location>
        <begin position="3683"/>
        <end position="3762"/>
    </location>
</feature>
<dbReference type="Pfam" id="PF08242">
    <property type="entry name" value="Methyltransf_12"/>
    <property type="match status" value="1"/>
</dbReference>
<dbReference type="InterPro" id="IPR020841">
    <property type="entry name" value="PKS_Beta-ketoAc_synthase_dom"/>
</dbReference>
<dbReference type="InterPro" id="IPR013120">
    <property type="entry name" value="FAR_NAD-bd"/>
</dbReference>
<evidence type="ECO:0000256" key="7">
    <source>
        <dbReference type="ARBA" id="ARBA00023002"/>
    </source>
</evidence>
<comment type="caution">
    <text evidence="15">The sequence shown here is derived from an EMBL/GenBank/DDBJ whole genome shotgun (WGS) entry which is preliminary data.</text>
</comment>
<dbReference type="SUPFAM" id="SSF47336">
    <property type="entry name" value="ACP-like"/>
    <property type="match status" value="2"/>
</dbReference>
<reference evidence="15" key="1">
    <citation type="journal article" date="2023" name="Mol. Phylogenet. Evol.">
        <title>Genome-scale phylogeny and comparative genomics of the fungal order Sordariales.</title>
        <authorList>
            <person name="Hensen N."/>
            <person name="Bonometti L."/>
            <person name="Westerberg I."/>
            <person name="Brannstrom I.O."/>
            <person name="Guillou S."/>
            <person name="Cros-Aarteil S."/>
            <person name="Calhoun S."/>
            <person name="Haridas S."/>
            <person name="Kuo A."/>
            <person name="Mondo S."/>
            <person name="Pangilinan J."/>
            <person name="Riley R."/>
            <person name="LaButti K."/>
            <person name="Andreopoulos B."/>
            <person name="Lipzen A."/>
            <person name="Chen C."/>
            <person name="Yan M."/>
            <person name="Daum C."/>
            <person name="Ng V."/>
            <person name="Clum A."/>
            <person name="Steindorff A."/>
            <person name="Ohm R.A."/>
            <person name="Martin F."/>
            <person name="Silar P."/>
            <person name="Natvig D.O."/>
            <person name="Lalanne C."/>
            <person name="Gautier V."/>
            <person name="Ament-Velasquez S.L."/>
            <person name="Kruys A."/>
            <person name="Hutchinson M.I."/>
            <person name="Powell A.J."/>
            <person name="Barry K."/>
            <person name="Miller A.N."/>
            <person name="Grigoriev I.V."/>
            <person name="Debuchy R."/>
            <person name="Gladieux P."/>
            <person name="Hiltunen Thoren M."/>
            <person name="Johannesson H."/>
        </authorList>
    </citation>
    <scope>NUCLEOTIDE SEQUENCE</scope>
    <source>
        <strain evidence="15">CBS 168.71</strain>
    </source>
</reference>
<dbReference type="FunFam" id="3.40.47.10:FF:000019">
    <property type="entry name" value="Polyketide synthase type I"/>
    <property type="match status" value="1"/>
</dbReference>
<keyword evidence="5" id="KW-0808">Transferase</keyword>
<evidence type="ECO:0000256" key="5">
    <source>
        <dbReference type="ARBA" id="ARBA00022679"/>
    </source>
</evidence>
<dbReference type="InterPro" id="IPR057326">
    <property type="entry name" value="KR_dom"/>
</dbReference>
<dbReference type="InterPro" id="IPR001227">
    <property type="entry name" value="Ac_transferase_dom_sf"/>
</dbReference>
<dbReference type="GO" id="GO:0016491">
    <property type="term" value="F:oxidoreductase activity"/>
    <property type="evidence" value="ECO:0007669"/>
    <property type="project" value="UniProtKB-KW"/>
</dbReference>
<dbReference type="Gene3D" id="3.40.50.150">
    <property type="entry name" value="Vaccinia Virus protein VP39"/>
    <property type="match status" value="1"/>
</dbReference>
<protein>
    <submittedName>
        <fullName evidence="15">Uncharacterized protein</fullName>
    </submittedName>
</protein>
<dbReference type="Pfam" id="PF16197">
    <property type="entry name" value="KAsynt_C_assoc"/>
    <property type="match status" value="1"/>
</dbReference>
<comment type="similarity">
    <text evidence="9">In the C-terminal section; belongs to the NRP synthetase family.</text>
</comment>
<dbReference type="SUPFAM" id="SSF53335">
    <property type="entry name" value="S-adenosyl-L-methionine-dependent methyltransferases"/>
    <property type="match status" value="1"/>
</dbReference>
<dbReference type="Gene3D" id="3.10.129.110">
    <property type="entry name" value="Polyketide synthase dehydratase"/>
    <property type="match status" value="1"/>
</dbReference>
<dbReference type="PROSITE" id="PS52004">
    <property type="entry name" value="KS3_2"/>
    <property type="match status" value="1"/>
</dbReference>
<dbReference type="Gene3D" id="3.30.300.30">
    <property type="match status" value="1"/>
</dbReference>
<keyword evidence="8" id="KW-0511">Multifunctional enzyme</keyword>
<dbReference type="SMART" id="SM00826">
    <property type="entry name" value="PKS_DH"/>
    <property type="match status" value="1"/>
</dbReference>
<dbReference type="InterPro" id="IPR049900">
    <property type="entry name" value="PKS_mFAS_DH"/>
</dbReference>
<keyword evidence="1" id="KW-0596">Phosphopantetheine</keyword>
<feature type="domain" description="PKS/mFAS DH" evidence="14">
    <location>
        <begin position="957"/>
        <end position="1285"/>
    </location>
</feature>
<evidence type="ECO:0000259" key="13">
    <source>
        <dbReference type="PROSITE" id="PS52004"/>
    </source>
</evidence>
<dbReference type="Gene3D" id="3.40.366.10">
    <property type="entry name" value="Malonyl-Coenzyme A Acyl Carrier Protein, domain 2"/>
    <property type="match status" value="1"/>
</dbReference>
<dbReference type="Gene3D" id="3.30.559.10">
    <property type="entry name" value="Chloramphenicol acetyltransferase-like domain"/>
    <property type="match status" value="1"/>
</dbReference>
<dbReference type="InterPro" id="IPR020806">
    <property type="entry name" value="PKS_PP-bd"/>
</dbReference>
<dbReference type="InterPro" id="IPR049552">
    <property type="entry name" value="PKS_DH_N"/>
</dbReference>
<keyword evidence="4" id="KW-0489">Methyltransferase</keyword>
<dbReference type="InterPro" id="IPR016036">
    <property type="entry name" value="Malonyl_transacylase_ACP-bd"/>
</dbReference>
<dbReference type="SMART" id="SM00822">
    <property type="entry name" value="PKS_KR"/>
    <property type="match status" value="1"/>
</dbReference>
<dbReference type="Pfam" id="PF00550">
    <property type="entry name" value="PP-binding"/>
    <property type="match status" value="2"/>
</dbReference>
<dbReference type="SUPFAM" id="SSF51735">
    <property type="entry name" value="NAD(P)-binding Rossmann-fold domains"/>
    <property type="match status" value="2"/>
</dbReference>
<dbReference type="InterPro" id="IPR029063">
    <property type="entry name" value="SAM-dependent_MTases_sf"/>
</dbReference>
<evidence type="ECO:0000259" key="12">
    <source>
        <dbReference type="PROSITE" id="PS50075"/>
    </source>
</evidence>
<dbReference type="CDD" id="cd19532">
    <property type="entry name" value="C_PKS-NRPS"/>
    <property type="match status" value="1"/>
</dbReference>
<dbReference type="InterPro" id="IPR036736">
    <property type="entry name" value="ACP-like_sf"/>
</dbReference>
<dbReference type="PANTHER" id="PTHR43775:SF20">
    <property type="entry name" value="HYBRID PKS-NRPS SYNTHETASE APDA"/>
    <property type="match status" value="1"/>
</dbReference>
<dbReference type="InterPro" id="IPR050091">
    <property type="entry name" value="PKS_NRPS_Biosynth_Enz"/>
</dbReference>
<dbReference type="SUPFAM" id="SSF52777">
    <property type="entry name" value="CoA-dependent acyltransferases"/>
    <property type="match status" value="2"/>
</dbReference>
<dbReference type="PROSITE" id="PS50075">
    <property type="entry name" value="CARRIER"/>
    <property type="match status" value="2"/>
</dbReference>
<dbReference type="Pfam" id="PF08659">
    <property type="entry name" value="KR"/>
    <property type="match status" value="1"/>
</dbReference>
<dbReference type="GO" id="GO:0031177">
    <property type="term" value="F:phosphopantetheine binding"/>
    <property type="evidence" value="ECO:0007669"/>
    <property type="project" value="InterPro"/>
</dbReference>
<dbReference type="Pfam" id="PF00109">
    <property type="entry name" value="ketoacyl-synt"/>
    <property type="match status" value="1"/>
</dbReference>
<dbReference type="CDD" id="cd05930">
    <property type="entry name" value="A_NRPS"/>
    <property type="match status" value="1"/>
</dbReference>
<reference evidence="15" key="2">
    <citation type="submission" date="2023-06" db="EMBL/GenBank/DDBJ databases">
        <authorList>
            <consortium name="Lawrence Berkeley National Laboratory"/>
            <person name="Haridas S."/>
            <person name="Hensen N."/>
            <person name="Bonometti L."/>
            <person name="Westerberg I."/>
            <person name="Brannstrom I.O."/>
            <person name="Guillou S."/>
            <person name="Cros-Aarteil S."/>
            <person name="Calhoun S."/>
            <person name="Kuo A."/>
            <person name="Mondo S."/>
            <person name="Pangilinan J."/>
            <person name="Riley R."/>
            <person name="Labutti K."/>
            <person name="Andreopoulos B."/>
            <person name="Lipzen A."/>
            <person name="Chen C."/>
            <person name="Yanf M."/>
            <person name="Daum C."/>
            <person name="Ng V."/>
            <person name="Clum A."/>
            <person name="Steindorff A."/>
            <person name="Ohm R."/>
            <person name="Martin F."/>
            <person name="Silar P."/>
            <person name="Natvig D."/>
            <person name="Lalanne C."/>
            <person name="Gautier V."/>
            <person name="Ament-Velasquez S.L."/>
            <person name="Kruys A."/>
            <person name="Hutchinson M.I."/>
            <person name="Powell A.J."/>
            <person name="Barry K."/>
            <person name="Miller A.N."/>
            <person name="Grigoriev I.V."/>
            <person name="Debuchy R."/>
            <person name="Gladieux P."/>
            <person name="Thoren M.H."/>
            <person name="Johannesson H."/>
        </authorList>
    </citation>
    <scope>NUCLEOTIDE SEQUENCE</scope>
    <source>
        <strain evidence="15">CBS 168.71</strain>
    </source>
</reference>
<dbReference type="PROSITE" id="PS00012">
    <property type="entry name" value="PHOSPHOPANTETHEINE"/>
    <property type="match status" value="1"/>
</dbReference>
<dbReference type="InterPro" id="IPR042099">
    <property type="entry name" value="ANL_N_sf"/>
</dbReference>
<dbReference type="PROSITE" id="PS52019">
    <property type="entry name" value="PKS_MFAS_DH"/>
    <property type="match status" value="1"/>
</dbReference>
<dbReference type="PROSITE" id="PS00606">
    <property type="entry name" value="KS3_1"/>
    <property type="match status" value="1"/>
</dbReference>
<dbReference type="GO" id="GO:0008168">
    <property type="term" value="F:methyltransferase activity"/>
    <property type="evidence" value="ECO:0007669"/>
    <property type="project" value="UniProtKB-KW"/>
</dbReference>
<dbReference type="SUPFAM" id="SSF55048">
    <property type="entry name" value="Probable ACP-binding domain of malonyl-CoA ACP transacylase"/>
    <property type="match status" value="1"/>
</dbReference>
<dbReference type="SUPFAM" id="SSF53901">
    <property type="entry name" value="Thiolase-like"/>
    <property type="match status" value="1"/>
</dbReference>
<dbReference type="GO" id="GO:0032259">
    <property type="term" value="P:methylation"/>
    <property type="evidence" value="ECO:0007669"/>
    <property type="project" value="UniProtKB-KW"/>
</dbReference>
<dbReference type="InterPro" id="IPR010071">
    <property type="entry name" value="AA_adenyl_dom"/>
</dbReference>
<dbReference type="SUPFAM" id="SSF52151">
    <property type="entry name" value="FabD/lysophospholipase-like"/>
    <property type="match status" value="1"/>
</dbReference>
<feature type="region of interest" description="Disordered" evidence="11">
    <location>
        <begin position="3941"/>
        <end position="3968"/>
    </location>
</feature>
<dbReference type="SMART" id="SM00823">
    <property type="entry name" value="PKS_PP"/>
    <property type="match status" value="2"/>
</dbReference>
<accession>A0AAE0HH13</accession>
<feature type="domain" description="Ketosynthase family 3 (KS3)" evidence="13">
    <location>
        <begin position="6"/>
        <end position="446"/>
    </location>
</feature>
<dbReference type="PANTHER" id="PTHR43775">
    <property type="entry name" value="FATTY ACID SYNTHASE"/>
    <property type="match status" value="1"/>
</dbReference>
<evidence type="ECO:0000256" key="1">
    <source>
        <dbReference type="ARBA" id="ARBA00022450"/>
    </source>
</evidence>
<feature type="region of interest" description="Disordered" evidence="11">
    <location>
        <begin position="2575"/>
        <end position="2623"/>
    </location>
</feature>
<dbReference type="InterPro" id="IPR016039">
    <property type="entry name" value="Thiolase-like"/>
</dbReference>
<dbReference type="SMART" id="SM00825">
    <property type="entry name" value="PKS_KS"/>
    <property type="match status" value="1"/>
</dbReference>
<feature type="region of interest" description="Disordered" evidence="11">
    <location>
        <begin position="2650"/>
        <end position="2669"/>
    </location>
</feature>
<feature type="region of interest" description="N-terminal hotdog fold" evidence="10">
    <location>
        <begin position="957"/>
        <end position="1100"/>
    </location>
</feature>
<name>A0AAE0HH13_9PEZI</name>
<keyword evidence="6" id="KW-0677">Repeat</keyword>
<organism evidence="15 16">
    <name type="scientific">Chaetomium fimeti</name>
    <dbReference type="NCBI Taxonomy" id="1854472"/>
    <lineage>
        <taxon>Eukaryota</taxon>
        <taxon>Fungi</taxon>
        <taxon>Dikarya</taxon>
        <taxon>Ascomycota</taxon>
        <taxon>Pezizomycotina</taxon>
        <taxon>Sordariomycetes</taxon>
        <taxon>Sordariomycetidae</taxon>
        <taxon>Sordariales</taxon>
        <taxon>Chaetomiaceae</taxon>
        <taxon>Chaetomium</taxon>
    </lineage>
</organism>
<dbReference type="Proteomes" id="UP001278766">
    <property type="component" value="Unassembled WGS sequence"/>
</dbReference>
<dbReference type="Pfam" id="PF00501">
    <property type="entry name" value="AMP-binding"/>
    <property type="match status" value="1"/>
</dbReference>
<dbReference type="InterPro" id="IPR018201">
    <property type="entry name" value="Ketoacyl_synth_AS"/>
</dbReference>
<dbReference type="InterPro" id="IPR014031">
    <property type="entry name" value="Ketoacyl_synth_C"/>
</dbReference>
<evidence type="ECO:0000259" key="14">
    <source>
        <dbReference type="PROSITE" id="PS52019"/>
    </source>
</evidence>
<dbReference type="InterPro" id="IPR013968">
    <property type="entry name" value="PKS_KR"/>
</dbReference>
<dbReference type="Gene3D" id="3.40.47.10">
    <property type="match status" value="1"/>
</dbReference>
<evidence type="ECO:0000256" key="3">
    <source>
        <dbReference type="ARBA" id="ARBA00022598"/>
    </source>
</evidence>
<dbReference type="InterPro" id="IPR045851">
    <property type="entry name" value="AMP-bd_C_sf"/>
</dbReference>
<dbReference type="EMBL" id="JAUEPN010000004">
    <property type="protein sequence ID" value="KAK3296398.1"/>
    <property type="molecule type" value="Genomic_DNA"/>
</dbReference>
<dbReference type="Pfam" id="PF14765">
    <property type="entry name" value="PS-DH"/>
    <property type="match status" value="1"/>
</dbReference>
<dbReference type="CDD" id="cd00833">
    <property type="entry name" value="PKS"/>
    <property type="match status" value="1"/>
</dbReference>
<sequence length="4143" mass="449644">MAKLPPEHIAITGTACRFPGGATSPSKLWQLLTNPRNVRTRIPTTRFDPDGFYNEDGRRHGCTNADKAYLLEEDIRLFDNAFFGVRAAEAESMDPQQRLLLEVVFEGLESAGYSIQQLRGSSTAVYVGQLNGDYYDVLLRDVESAPPYTATGTSRSIMSNRVSYFFDWKGPSMTLDTACSSSLVAVHLAVQSLGRSESTVAIAAGVNLLLGPEQFIFESNLGMLSPQGRCAMWDASADGYARGEGIAVVVLKPLSQALRDGDFIHCIIRETGVNQDGRSTGITMPSATAQADLIRSTYLRCGLDPLSPEGRCQYFEAHGTGTPAGDPVEAQAVQSVFFPVEKQEDMADASQPNSLPVGSVKTIIGHTEGTAGLAGLIKASLAIQHGVIPPNMHFQHMNPAVRPFCEHLYIPLSPQTWPRLPEHVPRRVSVNSFGFGGTNCHVIVEGWQTEDERESVGLQPCGPLTISAHSATSLVSAVSSLAQLLQTGNGVNDANLADLIWTLQTRRTEFQFKASFAASATKKKLSQQLHDWLAVNRGDNNSSLQLARSRPIPAEAQYPPILGIFTGQGAQWPRMAATLLDKSRCFRQTIQSLEQALATLPDAPSWSLQEQLRAPPETSRIHEAAVSQPLCTAVQIGLVDLLSAAGIRLTKVVGHSSGEIAAAYAAGYLTAPDAIRIAYYRGISVRRASGKGRMLAAGITLRDAELLCAEPRFVRRLAVAASNSPTSVTLSGDADAMEEALDVLVQRDDVFARALKVDTAYHSHHMRECVSQYRESLERCGIRVLNPGGAQGDISCVWYSSVHPGFPVDPASLSCSYWIDNMANPVLFSQAVEAALRDSEPWLSSQTVVALEVGPHPALKQPVTDVVKAAGLELEYSSVLRRGADDMEAVCAALGFVWTQFLGGSRQIVDFDGFRTACVGNEDKHMDLPTYSWDHERPLWNESRASTHFRTRNTPPHPLLGNLLLNTDPSELRWRNIMKLSEMGWLKGHKFQGQVLFPAQGYVSMAVEGCLALSRKHNSVRMLELEDLVIHRGLTLQDDDESAGTDVFSTLTVVMRSTQQIVIEFTICSAPVDSKPDVPVDPAHLNFNCRATLALESLEREEPVSGPAAHLLPPRVSHDSTTLSPVDVAQFYSSIASTGLEYSGDFLAAYIERANGFATVQFNRPKVNGLHLHPALLDVASHGILAALAAHQEGMLLTTYLPTSIVRVRVDVARLLRFTGAEGNAHTQGTAGGHQQFELSADCHVCVRSPTEIRCDVDVFGGPDEYPEIQIEGLTCSPFGSFTEQDERAIFSHSVWKRDISSGIDLTATDREFDLTKHVEETDLVTRAVYFYLRKLRDEFDPETMPTAGTSGSASTRGASNPSLTAYWDWAVEHALPRIEAGQHPRVHKEWASDCREFLIQWAQRLPDLIDLKVVMALGEALPDLFRGQVPALQLLMQDNMLTDYYQRGLGLKQSNKRGGAAAAQIVHRYPDMRILEVGGGTGSATLAILSRIEDKFTSYTFTDISSGFFDDTRQTLGSYAARVVFQTLDISRDPSGEQGFEAGTYDLVVASNVLHATPTLEDTLRNCRRLLRPGGYLLLVENTASTLSTEFIFGTLPGWWLGADEGRADSPLVSEARWHSYLLHSGFSGVDAVTRDVDEDSRYYTYSIMVSQAVDDRVTLLREPLSTHNTPKMGIPKLGAVKVIGSTELAGLKMAYGVASLLSPFAERVTVVDKLELVRGYFPPDTAVICLAELVEPALRDVTPERLSAIQNILCKSTHVLWLTRGRISGDEPHAGMVLGIARSAMLELPGRPMQFVDCNELDMNQSTARWIASTFLRMVRLGRSEFDDVLWRRETEVLVDGRGNELLPRIIPHKELNNRLNSRSRAIVDNVDVSQRTPLHLVSVGEGSFELRQVPELRPPSHSRDCRRKTHVRVCVRYSSLCGFRLRRAAAVVYLCLGTEQDSGRQVIALTPVNASYIEVPVADTWGVGTDGKPDPETLKYLLRWIVAQSLVYKSHGRNIWVHEPDTALARVLTEAAEHSANGARMFYSSSEYPSKLPGDYTFIHPQSTARMLGLLAPRQVSVYANMHGGGSECMVLDGLIRASIGDKARVSMMPRLVNSSDKGLPQWEVELAYSETGIHRVISTHYNQATGRTGTVAEETRSRVLPVQSLASVTGKTLPDVADVVDWSCVGQTSIPAIVRPLDARFLLSPDRTYFLAGLTGSMGLSLCGWMADHGARYFALASRNPSVDLEVTARLAQRGVTLRVHSVDLADRESLTAARRSLTAPEHGSAMPPVGGVVNGAMILRDRAFENMSIDDFEAALRPKVQGSLNLEAVFGAHDNLDFFIFLSSASSVLGVPGLTNYGAANLFMCGLAQQRRRRGAPASVIDIGALADIGYLTRSSNPHEAGELARKHNTKPLSESDLHTMFAEAVFAGSRNLEQEADIMTGIGFWDLSSPDQARRPGWFNQPRMSHYLVRSSIDPGSGGSKLGGIGVDNKPSIRRQLSDAGADGHAALRVLESGLLQKLEKALQIPSGTLDAQVPLLSLGVDSLVAIQLRSWMAEELGVNMAALGILASASVKNLSAELFRQLPDTEPEGATSSETEGANCVTSTSTPTPSAVVTDPDYSESSASLHIPTPPEPVAAAVAGDDEVSFDPEAADIGVAPLKETSGHTNDEPRNHALAEPEATPTYIREGNLSPGQGRLLFLDRYLADKSTYNCALAGRVYGTLDINRLKDALGKIVQMHESLRTCFFFDQSSGKGRQRVKKNGGCVLEHRIGRPGRLPRFQAELDRMRKHEFNLADGDMVKVTVLPQTRNRHIIIVAYHHLVMDGLSLVVFLRQLEAAYSGAQDLAPPSLQAIDLAEASLEGYADPATLQKHIAFWQELHRDGPAPLPLFPFAKTKHRKQPLDAYGSYSFQVKLGADFAQQVRAKCAQLRATPFHLYLTALAAFLSRWLDISDLCIGIVDSNRPHGNTDTIGCFLNMLALRFRLDGYSGFDQLVSQTRDMVFSAMAHSATPFDTVIDHLRVPREAHHPLFQAAINYRMGHGPTRSMWDDGCEVEWTDMVVARNPFDLQVDITEIGHADGVWISLGVQSYLYSDVDAGMLAKSFTSLVKGAIDDCGSGISAPPTIRSLNLVDDADRLTAIRLGCAPTLHSGELPRSLVHCVDQVASQHADDVAIKHGSGVPLTYGAMIQIVNQMSHSLQHSGVRAGDFVAVYLAASAEALCAMLAIMRLGAIYVPLDRRNPIERLGLIVADCQPRVLVYKGHEDFAAVGQLGDQARGSALLDLGRLTQPPGSGQQPTEGVDILATADGSACAIYTSGSTGRPKGVLLTHFSLLNQLCAVRNMLNIGREVVLQQSSLGFDCSLEQIFGGLANGGTVVIAPEEARGDPAALAAIMVAEGVTCTVGVPSEYAALLTFAGETLKRCSTWRIAVSGGEKLTANHAAGFASLDLPRLRLVNAYGPTEGTVSCTRGAIDYRAVASSMEDPHMGLVMTNYSIVIVGEDMEPVPGGWPGEIYIGGQGVARGYVNRSVEEHERFVTPGFAKRLRLRDQRFYRTGDLGRISHDGTLHFLGRIEGDSQVQIHGVRVELDEVAAAILRTAGSDTISDAALSLRDGSLLVAFVILSPGLRTAERASIARSLAQVVDRLPLPMYMRPALMVPVAELPITVNGKRDRRRIDALPIPDGWTFGGSAEEEGHHPLTDVELRVREAWKQVLPPAVRPGTLGPKSDFFRVGGSSLLLVHLQAVLQTSFGADIPLPELFRSSSLSGMAALLEHTPTMPPFGILDMDWPSEVESLASGLVAPSTHLKRNNPNGPQPDGLTVLLTGATGFLGTQLLSHLIAESRVGTIHCVAIRRDPSGRPRHVALSSPKIVEHSGDLGDPYLGLSQETFSQLATECDTIIHNGADVSFLKTYASLRAPNVLSTRTLAEMALTTPTPTPIPLHFISTASVAHFSPPNTATTSTPLPPISLQPTPPPPHAAQTDGYTASKWVSEALLERLAALHNTLHVHIHRPVSLALHGAPATDIVGALLQMGGEMGAVPRMGHGDGDGEGRVKGVLDLAGVEEVAGEIVRGVVGESEGGGGGGRVVFQHYGDGEKVEPGEFAGFLSGRVGRTVEEWEMERWLEEARKRGLNPLVGTYLEDWWRGGRKLVLPAISKT</sequence>
<dbReference type="InterPro" id="IPR042104">
    <property type="entry name" value="PKS_dehydratase_sf"/>
</dbReference>
<evidence type="ECO:0000256" key="10">
    <source>
        <dbReference type="PROSITE-ProRule" id="PRU01363"/>
    </source>
</evidence>
<dbReference type="GeneID" id="87844454"/>
<evidence type="ECO:0000313" key="16">
    <source>
        <dbReference type="Proteomes" id="UP001278766"/>
    </source>
</evidence>
<feature type="active site" description="Proton donor; for dehydratase activity" evidence="10">
    <location>
        <position position="1178"/>
    </location>
</feature>
<dbReference type="Pfam" id="PF00668">
    <property type="entry name" value="Condensation"/>
    <property type="match status" value="1"/>
</dbReference>
<dbReference type="Gene3D" id="3.40.50.720">
    <property type="entry name" value="NAD(P)-binding Rossmann-like Domain"/>
    <property type="match status" value="2"/>
</dbReference>
<dbReference type="InterPro" id="IPR014030">
    <property type="entry name" value="Ketoacyl_synth_N"/>
</dbReference>